<dbReference type="InterPro" id="IPR036165">
    <property type="entry name" value="YefM-like_sf"/>
</dbReference>
<dbReference type="RefSeq" id="WP_264488148.1">
    <property type="nucleotide sequence ID" value="NZ_JAPDDT010000006.1"/>
</dbReference>
<evidence type="ECO:0000256" key="1">
    <source>
        <dbReference type="ARBA" id="ARBA00009981"/>
    </source>
</evidence>
<reference evidence="2 3" key="1">
    <citation type="submission" date="2022-10" db="EMBL/GenBank/DDBJ databases">
        <title>Luteolibacter arcticus strain CCTCC AB 2014275, whole genome shotgun sequencing project.</title>
        <authorList>
            <person name="Zhao G."/>
            <person name="Shen L."/>
        </authorList>
    </citation>
    <scope>NUCLEOTIDE SEQUENCE [LARGE SCALE GENOMIC DNA]</scope>
    <source>
        <strain evidence="2 3">CCTCC AB 2014275</strain>
    </source>
</reference>
<evidence type="ECO:0000313" key="3">
    <source>
        <dbReference type="Proteomes" id="UP001320876"/>
    </source>
</evidence>
<sequence length="65" mass="7538">MKTKMPEPEIITRKGKPVSVILPIEIYQEMLERLEDADDIEWLKKARKKPQSFRNLDEALADLGA</sequence>
<organism evidence="2 3">
    <name type="scientific">Luteolibacter arcticus</name>
    <dbReference type="NCBI Taxonomy" id="1581411"/>
    <lineage>
        <taxon>Bacteria</taxon>
        <taxon>Pseudomonadati</taxon>
        <taxon>Verrucomicrobiota</taxon>
        <taxon>Verrucomicrobiia</taxon>
        <taxon>Verrucomicrobiales</taxon>
        <taxon>Verrucomicrobiaceae</taxon>
        <taxon>Luteolibacter</taxon>
    </lineage>
</organism>
<dbReference type="SUPFAM" id="SSF143120">
    <property type="entry name" value="YefM-like"/>
    <property type="match status" value="1"/>
</dbReference>
<keyword evidence="3" id="KW-1185">Reference proteome</keyword>
<comment type="caution">
    <text evidence="2">The sequence shown here is derived from an EMBL/GenBank/DDBJ whole genome shotgun (WGS) entry which is preliminary data.</text>
</comment>
<proteinExistence type="inferred from homology"/>
<name>A0ABT3GKL8_9BACT</name>
<evidence type="ECO:0000313" key="2">
    <source>
        <dbReference type="EMBL" id="MCW1924043.1"/>
    </source>
</evidence>
<dbReference type="EMBL" id="JAPDDT010000006">
    <property type="protein sequence ID" value="MCW1924043.1"/>
    <property type="molecule type" value="Genomic_DNA"/>
</dbReference>
<protein>
    <submittedName>
        <fullName evidence="2">Type II toxin-antitoxin system Phd/YefM family antitoxin</fullName>
    </submittedName>
</protein>
<accession>A0ABT3GKL8</accession>
<dbReference type="Proteomes" id="UP001320876">
    <property type="component" value="Unassembled WGS sequence"/>
</dbReference>
<gene>
    <name evidence="2" type="ORF">OKA05_15860</name>
</gene>
<comment type="similarity">
    <text evidence="1">Belongs to the phD/YefM antitoxin family.</text>
</comment>